<protein>
    <submittedName>
        <fullName evidence="1">Uncharacterized protein</fullName>
    </submittedName>
</protein>
<sequence>MPVKAQSREVSVIFLVFVHEESEVWRSEALAEGTQVEKGFVEQDFRSTGFCSKIHTVSMATCCLLCNRRHRTSGVGDQMALGPQSLLPALCRSGLLAPLTDPRRCQKETCKDVNLWQRERGSD</sequence>
<reference evidence="1 2" key="1">
    <citation type="journal article" date="2020" name="Nature">
        <title>Six reference-quality genomes reveal evolution of bat adaptations.</title>
        <authorList>
            <person name="Jebb D."/>
            <person name="Huang Z."/>
            <person name="Pippel M."/>
            <person name="Hughes G.M."/>
            <person name="Lavrichenko K."/>
            <person name="Devanna P."/>
            <person name="Winkler S."/>
            <person name="Jermiin L.S."/>
            <person name="Skirmuntt E.C."/>
            <person name="Katzourakis A."/>
            <person name="Burkitt-Gray L."/>
            <person name="Ray D.A."/>
            <person name="Sullivan K.A.M."/>
            <person name="Roscito J.G."/>
            <person name="Kirilenko B.M."/>
            <person name="Davalos L.M."/>
            <person name="Corthals A.P."/>
            <person name="Power M.L."/>
            <person name="Jones G."/>
            <person name="Ransome R.D."/>
            <person name="Dechmann D.K.N."/>
            <person name="Locatelli A.G."/>
            <person name="Puechmaille S.J."/>
            <person name="Fedrigo O."/>
            <person name="Jarvis E.D."/>
            <person name="Hiller M."/>
            <person name="Vernes S.C."/>
            <person name="Myers E.W."/>
            <person name="Teeling E.C."/>
        </authorList>
    </citation>
    <scope>NUCLEOTIDE SEQUENCE [LARGE SCALE GENOMIC DNA]</scope>
    <source>
        <strain evidence="1">MRouAeg1</strain>
        <tissue evidence="1">Muscle</tissue>
    </source>
</reference>
<organism evidence="1 2">
    <name type="scientific">Rousettus aegyptiacus</name>
    <name type="common">Egyptian fruit bat</name>
    <name type="synonym">Pteropus aegyptiacus</name>
    <dbReference type="NCBI Taxonomy" id="9407"/>
    <lineage>
        <taxon>Eukaryota</taxon>
        <taxon>Metazoa</taxon>
        <taxon>Chordata</taxon>
        <taxon>Craniata</taxon>
        <taxon>Vertebrata</taxon>
        <taxon>Euteleostomi</taxon>
        <taxon>Mammalia</taxon>
        <taxon>Eutheria</taxon>
        <taxon>Laurasiatheria</taxon>
        <taxon>Chiroptera</taxon>
        <taxon>Yinpterochiroptera</taxon>
        <taxon>Pteropodoidea</taxon>
        <taxon>Pteropodidae</taxon>
        <taxon>Rousettinae</taxon>
        <taxon>Rousettus</taxon>
    </lineage>
</organism>
<comment type="caution">
    <text evidence="1">The sequence shown here is derived from an EMBL/GenBank/DDBJ whole genome shotgun (WGS) entry which is preliminary data.</text>
</comment>
<accession>A0A7J8FI38</accession>
<dbReference type="Proteomes" id="UP000593571">
    <property type="component" value="Unassembled WGS sequence"/>
</dbReference>
<evidence type="ECO:0000313" key="1">
    <source>
        <dbReference type="EMBL" id="KAF6447423.1"/>
    </source>
</evidence>
<gene>
    <name evidence="1" type="ORF">HJG63_011884</name>
</gene>
<evidence type="ECO:0000313" key="2">
    <source>
        <dbReference type="Proteomes" id="UP000593571"/>
    </source>
</evidence>
<dbReference type="EMBL" id="JACASE010000007">
    <property type="protein sequence ID" value="KAF6447423.1"/>
    <property type="molecule type" value="Genomic_DNA"/>
</dbReference>
<keyword evidence="2" id="KW-1185">Reference proteome</keyword>
<dbReference type="AlphaFoldDB" id="A0A7J8FI38"/>
<proteinExistence type="predicted"/>
<name>A0A7J8FI38_ROUAE</name>